<evidence type="ECO:0000313" key="4">
    <source>
        <dbReference type="Proteomes" id="UP000053263"/>
    </source>
</evidence>
<dbReference type="EMBL" id="KN832574">
    <property type="protein sequence ID" value="KII83855.1"/>
    <property type="molecule type" value="Genomic_DNA"/>
</dbReference>
<organism evidence="3 4">
    <name type="scientific">Plicaturopsis crispa FD-325 SS-3</name>
    <dbReference type="NCBI Taxonomy" id="944288"/>
    <lineage>
        <taxon>Eukaryota</taxon>
        <taxon>Fungi</taxon>
        <taxon>Dikarya</taxon>
        <taxon>Basidiomycota</taxon>
        <taxon>Agaricomycotina</taxon>
        <taxon>Agaricomycetes</taxon>
        <taxon>Agaricomycetidae</taxon>
        <taxon>Amylocorticiales</taxon>
        <taxon>Amylocorticiaceae</taxon>
        <taxon>Plicatura</taxon>
        <taxon>Plicaturopsis crispa</taxon>
    </lineage>
</organism>
<dbReference type="PANTHER" id="PTHR47789">
    <property type="entry name" value="LAS SEVENTEEN-BINDING PROTEIN 5"/>
    <property type="match status" value="1"/>
</dbReference>
<dbReference type="Gene3D" id="1.20.58.160">
    <property type="match status" value="1"/>
</dbReference>
<dbReference type="PANTHER" id="PTHR47789:SF2">
    <property type="entry name" value="VHS DOMAIN-CONTAINING PROTEIN"/>
    <property type="match status" value="1"/>
</dbReference>
<protein>
    <recommendedName>
        <fullName evidence="2">VHS domain-containing protein</fullName>
    </recommendedName>
</protein>
<dbReference type="InterPro" id="IPR008942">
    <property type="entry name" value="ENTH_VHS"/>
</dbReference>
<dbReference type="GO" id="GO:0035091">
    <property type="term" value="F:phosphatidylinositol binding"/>
    <property type="evidence" value="ECO:0007669"/>
    <property type="project" value="InterPro"/>
</dbReference>
<dbReference type="AlphaFoldDB" id="A0A0C9SWQ4"/>
<feature type="compositionally biased region" description="Polar residues" evidence="1">
    <location>
        <begin position="52"/>
        <end position="71"/>
    </location>
</feature>
<feature type="compositionally biased region" description="Basic and acidic residues" evidence="1">
    <location>
        <begin position="108"/>
        <end position="210"/>
    </location>
</feature>
<dbReference type="Pfam" id="PF00790">
    <property type="entry name" value="VHS"/>
    <property type="match status" value="1"/>
</dbReference>
<dbReference type="GO" id="GO:0007015">
    <property type="term" value="P:actin filament organization"/>
    <property type="evidence" value="ECO:0007669"/>
    <property type="project" value="InterPro"/>
</dbReference>
<dbReference type="InterPro" id="IPR002014">
    <property type="entry name" value="VHS_dom"/>
</dbReference>
<name>A0A0C9SWQ4_PLICR</name>
<dbReference type="SUPFAM" id="SSF48464">
    <property type="entry name" value="ENTH/VHS domain"/>
    <property type="match status" value="1"/>
</dbReference>
<reference evidence="3 4" key="1">
    <citation type="submission" date="2014-06" db="EMBL/GenBank/DDBJ databases">
        <title>Evolutionary Origins and Diversification of the Mycorrhizal Mutualists.</title>
        <authorList>
            <consortium name="DOE Joint Genome Institute"/>
            <consortium name="Mycorrhizal Genomics Consortium"/>
            <person name="Kohler A."/>
            <person name="Kuo A."/>
            <person name="Nagy L.G."/>
            <person name="Floudas D."/>
            <person name="Copeland A."/>
            <person name="Barry K.W."/>
            <person name="Cichocki N."/>
            <person name="Veneault-Fourrey C."/>
            <person name="LaButti K."/>
            <person name="Lindquist E.A."/>
            <person name="Lipzen A."/>
            <person name="Lundell T."/>
            <person name="Morin E."/>
            <person name="Murat C."/>
            <person name="Riley R."/>
            <person name="Ohm R."/>
            <person name="Sun H."/>
            <person name="Tunlid A."/>
            <person name="Henrissat B."/>
            <person name="Grigoriev I.V."/>
            <person name="Hibbett D.S."/>
            <person name="Martin F."/>
        </authorList>
    </citation>
    <scope>NUCLEOTIDE SEQUENCE [LARGE SCALE GENOMIC DNA]</scope>
    <source>
        <strain evidence="3 4">FD-325 SS-3</strain>
    </source>
</reference>
<dbReference type="GO" id="GO:0051666">
    <property type="term" value="P:actin cortical patch localization"/>
    <property type="evidence" value="ECO:0007669"/>
    <property type="project" value="TreeGrafter"/>
</dbReference>
<feature type="compositionally biased region" description="Low complexity" evidence="1">
    <location>
        <begin position="91"/>
        <end position="100"/>
    </location>
</feature>
<gene>
    <name evidence="3" type="ORF">PLICRDRAFT_47049</name>
</gene>
<evidence type="ECO:0000256" key="1">
    <source>
        <dbReference type="SAM" id="MobiDB-lite"/>
    </source>
</evidence>
<dbReference type="HOGENOM" id="CLU_010003_0_0_1"/>
<dbReference type="PROSITE" id="PS50179">
    <property type="entry name" value="VHS"/>
    <property type="match status" value="1"/>
</dbReference>
<accession>A0A0C9SWQ4</accession>
<dbReference type="GO" id="GO:0030479">
    <property type="term" value="C:actin cortical patch"/>
    <property type="evidence" value="ECO:0007669"/>
    <property type="project" value="TreeGrafter"/>
</dbReference>
<feature type="region of interest" description="Disordered" evidence="1">
    <location>
        <begin position="1"/>
        <end position="27"/>
    </location>
</feature>
<evidence type="ECO:0000259" key="2">
    <source>
        <dbReference type="PROSITE" id="PS50179"/>
    </source>
</evidence>
<dbReference type="InterPro" id="IPR045007">
    <property type="entry name" value="LSB5"/>
</dbReference>
<feature type="domain" description="VHS" evidence="2">
    <location>
        <begin position="230"/>
        <end position="355"/>
    </location>
</feature>
<dbReference type="CDD" id="cd21383">
    <property type="entry name" value="GAT_GGA_Tom1-like"/>
    <property type="match status" value="1"/>
</dbReference>
<dbReference type="CDD" id="cd16980">
    <property type="entry name" value="VHS_Lsb5"/>
    <property type="match status" value="1"/>
</dbReference>
<feature type="region of interest" description="Disordered" evidence="1">
    <location>
        <begin position="722"/>
        <end position="746"/>
    </location>
</feature>
<feature type="region of interest" description="Disordered" evidence="1">
    <location>
        <begin position="552"/>
        <end position="661"/>
    </location>
</feature>
<feature type="compositionally biased region" description="Basic and acidic residues" evidence="1">
    <location>
        <begin position="1"/>
        <end position="11"/>
    </location>
</feature>
<feature type="compositionally biased region" description="Low complexity" evidence="1">
    <location>
        <begin position="635"/>
        <end position="651"/>
    </location>
</feature>
<dbReference type="GO" id="GO:0043130">
    <property type="term" value="F:ubiquitin binding"/>
    <property type="evidence" value="ECO:0007669"/>
    <property type="project" value="InterPro"/>
</dbReference>
<dbReference type="GO" id="GO:0006897">
    <property type="term" value="P:endocytosis"/>
    <property type="evidence" value="ECO:0007669"/>
    <property type="project" value="InterPro"/>
</dbReference>
<feature type="compositionally biased region" description="Pro residues" evidence="1">
    <location>
        <begin position="625"/>
        <end position="634"/>
    </location>
</feature>
<dbReference type="Proteomes" id="UP000053263">
    <property type="component" value="Unassembled WGS sequence"/>
</dbReference>
<proteinExistence type="predicted"/>
<dbReference type="Gene3D" id="1.25.40.90">
    <property type="match status" value="1"/>
</dbReference>
<sequence length="774" mass="87617">MKKLFGKDKPKMAKVVSGNMSEDPHPIYSMQSRDAVLGGASMDEDRWEVVSTLSESHLQPSQRPPLNTNQAPRDRGRDTAHKKKTPPAPGPLGILAALEPRPAILLSESREGRGHSEERMTQSDYSHRDEKKEKKAFWGHRDKERERERERHLERERERQREAERQRESERHNDQERQRERGFDHMQESEPDRGKDKDRENDRWKEKYKRDDDNPAELTRMIGWLTATSSEDWALVLEVCERASASDTCAKEAVRALRREFKYAEPSAQLAAARLWAIMLRNCSDVFIAQNTSRKFMDTLEDVLTSPRTTPVVKDRLMDVLAAAAFASTSPKSKDTKESFKSLWKRVKPVGLPDEGIPFDTEDSMFNPPMPRSSQHVGGATGFMDRQLSQTDQVQPTAKRKSSFSKHRIIPPDEDIRRLFQECKIGKGNASLLSEALAFARPEDLTRKEIIKEFYTKCRASQELIYAQIPWASAGAEHSRLANGRPDRNPGHDTSPVELTVEEKLLAALLEANEDLLEALRVYDDLERLAVERDVEKMSRNEVKMDRSRLRYNDDGTGYLEPSHTHYGGSSSSRSTSPAPSNSPELPSHTYTHRLPRIPPSLPSHTGTASSQHLALQAAQTAALAPPPPAPHGPRSPGLVSSSSRTSSPVSDGASRSNSADSHFREQLHNGLERLHFASSHQQVDDEEVLTPVKPSAKALGKRKVVVTDQPEAFDTDEMFYEHRDMSSQREESLADSDSDEYRRPHHQPVRYAYDAWAEQQRIREGHSLVSGVH</sequence>
<feature type="compositionally biased region" description="Low complexity" evidence="1">
    <location>
        <begin position="565"/>
        <end position="584"/>
    </location>
</feature>
<dbReference type="InterPro" id="IPR038425">
    <property type="entry name" value="GAT_sf"/>
</dbReference>
<keyword evidence="4" id="KW-1185">Reference proteome</keyword>
<dbReference type="SMART" id="SM00288">
    <property type="entry name" value="VHS"/>
    <property type="match status" value="1"/>
</dbReference>
<evidence type="ECO:0000313" key="3">
    <source>
        <dbReference type="EMBL" id="KII83855.1"/>
    </source>
</evidence>
<feature type="compositionally biased region" description="Basic and acidic residues" evidence="1">
    <location>
        <begin position="722"/>
        <end position="733"/>
    </location>
</feature>
<feature type="compositionally biased region" description="Low complexity" evidence="1">
    <location>
        <begin position="608"/>
        <end position="624"/>
    </location>
</feature>
<feature type="region of interest" description="Disordered" evidence="1">
    <location>
        <begin position="52"/>
        <end position="210"/>
    </location>
</feature>
<dbReference type="OrthoDB" id="10255964at2759"/>
<dbReference type="GO" id="GO:0007034">
    <property type="term" value="P:vacuolar transport"/>
    <property type="evidence" value="ECO:0007669"/>
    <property type="project" value="UniProtKB-ARBA"/>
</dbReference>
<dbReference type="SUPFAM" id="SSF89009">
    <property type="entry name" value="GAT-like domain"/>
    <property type="match status" value="1"/>
</dbReference>